<evidence type="ECO:0000256" key="1">
    <source>
        <dbReference type="SAM" id="MobiDB-lite"/>
    </source>
</evidence>
<feature type="compositionally biased region" description="Basic and acidic residues" evidence="1">
    <location>
        <begin position="23"/>
        <end position="32"/>
    </location>
</feature>
<feature type="non-terminal residue" evidence="2">
    <location>
        <position position="1"/>
    </location>
</feature>
<reference evidence="2 3" key="1">
    <citation type="journal article" date="2018" name="Front. Plant Sci.">
        <title>Red Clover (Trifolium pratense) and Zigzag Clover (T. medium) - A Picture of Genomic Similarities and Differences.</title>
        <authorList>
            <person name="Dluhosova J."/>
            <person name="Istvanek J."/>
            <person name="Nedelnik J."/>
            <person name="Repkova J."/>
        </authorList>
    </citation>
    <scope>NUCLEOTIDE SEQUENCE [LARGE SCALE GENOMIC DNA]</scope>
    <source>
        <strain evidence="3">cv. 10/8</strain>
        <tissue evidence="2">Leaf</tissue>
    </source>
</reference>
<organism evidence="2 3">
    <name type="scientific">Trifolium medium</name>
    <dbReference type="NCBI Taxonomy" id="97028"/>
    <lineage>
        <taxon>Eukaryota</taxon>
        <taxon>Viridiplantae</taxon>
        <taxon>Streptophyta</taxon>
        <taxon>Embryophyta</taxon>
        <taxon>Tracheophyta</taxon>
        <taxon>Spermatophyta</taxon>
        <taxon>Magnoliopsida</taxon>
        <taxon>eudicotyledons</taxon>
        <taxon>Gunneridae</taxon>
        <taxon>Pentapetalae</taxon>
        <taxon>rosids</taxon>
        <taxon>fabids</taxon>
        <taxon>Fabales</taxon>
        <taxon>Fabaceae</taxon>
        <taxon>Papilionoideae</taxon>
        <taxon>50 kb inversion clade</taxon>
        <taxon>NPAAA clade</taxon>
        <taxon>Hologalegina</taxon>
        <taxon>IRL clade</taxon>
        <taxon>Trifolieae</taxon>
        <taxon>Trifolium</taxon>
    </lineage>
</organism>
<dbReference type="GO" id="GO:0008168">
    <property type="term" value="F:methyltransferase activity"/>
    <property type="evidence" value="ECO:0007669"/>
    <property type="project" value="UniProtKB-KW"/>
</dbReference>
<sequence length="85" mass="9064">YCNDIVIKRVVKTEMPKLKRCKLEEPDSKGDADDFSNGPASWSSEVSHCDGGGGGGEVEFNSNSVLLNGKTVKELGSVVARPPLL</sequence>
<feature type="region of interest" description="Disordered" evidence="1">
    <location>
        <begin position="23"/>
        <end position="55"/>
    </location>
</feature>
<dbReference type="Proteomes" id="UP000265520">
    <property type="component" value="Unassembled WGS sequence"/>
</dbReference>
<proteinExistence type="predicted"/>
<evidence type="ECO:0000313" key="2">
    <source>
        <dbReference type="EMBL" id="MCI26373.1"/>
    </source>
</evidence>
<keyword evidence="2" id="KW-0808">Transferase</keyword>
<protein>
    <submittedName>
        <fullName evidence="2">Histone-lysine N-methyltransferase ATX3-like</fullName>
    </submittedName>
</protein>
<evidence type="ECO:0000313" key="3">
    <source>
        <dbReference type="Proteomes" id="UP000265520"/>
    </source>
</evidence>
<dbReference type="AlphaFoldDB" id="A0A392QPQ7"/>
<dbReference type="EMBL" id="LXQA010152879">
    <property type="protein sequence ID" value="MCI26373.1"/>
    <property type="molecule type" value="Genomic_DNA"/>
</dbReference>
<name>A0A392QPQ7_9FABA</name>
<keyword evidence="2" id="KW-0489">Methyltransferase</keyword>
<keyword evidence="3" id="KW-1185">Reference proteome</keyword>
<dbReference type="GO" id="GO:0032259">
    <property type="term" value="P:methylation"/>
    <property type="evidence" value="ECO:0007669"/>
    <property type="project" value="UniProtKB-KW"/>
</dbReference>
<comment type="caution">
    <text evidence="2">The sequence shown here is derived from an EMBL/GenBank/DDBJ whole genome shotgun (WGS) entry which is preliminary data.</text>
</comment>
<accession>A0A392QPQ7</accession>